<dbReference type="EMBL" id="OIVN01006126">
    <property type="protein sequence ID" value="SPD25651.1"/>
    <property type="molecule type" value="Genomic_DNA"/>
</dbReference>
<dbReference type="PANTHER" id="PTHR11926">
    <property type="entry name" value="GLUCOSYL/GLUCURONOSYL TRANSFERASES"/>
    <property type="match status" value="1"/>
</dbReference>
<evidence type="ECO:0000313" key="4">
    <source>
        <dbReference type="EMBL" id="SPD25651.1"/>
    </source>
</evidence>
<organism evidence="4">
    <name type="scientific">Fagus sylvatica</name>
    <name type="common">Beechnut</name>
    <dbReference type="NCBI Taxonomy" id="28930"/>
    <lineage>
        <taxon>Eukaryota</taxon>
        <taxon>Viridiplantae</taxon>
        <taxon>Streptophyta</taxon>
        <taxon>Embryophyta</taxon>
        <taxon>Tracheophyta</taxon>
        <taxon>Spermatophyta</taxon>
        <taxon>Magnoliopsida</taxon>
        <taxon>eudicotyledons</taxon>
        <taxon>Gunneridae</taxon>
        <taxon>Pentapetalae</taxon>
        <taxon>rosids</taxon>
        <taxon>fabids</taxon>
        <taxon>Fagales</taxon>
        <taxon>Fagaceae</taxon>
        <taxon>Fagus</taxon>
    </lineage>
</organism>
<gene>
    <name evidence="4" type="ORF">FSB_LOCUS53533</name>
</gene>
<dbReference type="GO" id="GO:0080044">
    <property type="term" value="F:quercetin 7-O-glucosyltransferase activity"/>
    <property type="evidence" value="ECO:0007669"/>
    <property type="project" value="TreeGrafter"/>
</dbReference>
<comment type="similarity">
    <text evidence="1">Belongs to the UDP-glycosyltransferase family.</text>
</comment>
<dbReference type="GO" id="GO:0080043">
    <property type="term" value="F:quercetin 3-O-glucosyltransferase activity"/>
    <property type="evidence" value="ECO:0007669"/>
    <property type="project" value="TreeGrafter"/>
</dbReference>
<dbReference type="CDD" id="cd03784">
    <property type="entry name" value="GT1_Gtf-like"/>
    <property type="match status" value="1"/>
</dbReference>
<dbReference type="FunFam" id="3.40.50.2000:FF:000133">
    <property type="entry name" value="UDP-glycosyltransferase 83A1"/>
    <property type="match status" value="1"/>
</dbReference>
<dbReference type="PANTHER" id="PTHR11926:SF1530">
    <property type="entry name" value="EF-HAND DOMAIN-CONTAINING PROTEIN"/>
    <property type="match status" value="1"/>
</dbReference>
<reference evidence="4" key="1">
    <citation type="submission" date="2018-02" db="EMBL/GenBank/DDBJ databases">
        <authorList>
            <person name="Cohen D.B."/>
            <person name="Kent A.D."/>
        </authorList>
    </citation>
    <scope>NUCLEOTIDE SEQUENCE</scope>
</reference>
<evidence type="ECO:0000256" key="1">
    <source>
        <dbReference type="ARBA" id="ARBA00009995"/>
    </source>
</evidence>
<proteinExistence type="inferred from homology"/>
<keyword evidence="2" id="KW-0808">Transferase</keyword>
<feature type="domain" description="Glycosyltransferase N-terminal" evidence="3">
    <location>
        <begin position="6"/>
        <end position="61"/>
    </location>
</feature>
<dbReference type="InterPro" id="IPR002213">
    <property type="entry name" value="UDP_glucos_trans"/>
</dbReference>
<dbReference type="Gene3D" id="3.40.50.2000">
    <property type="entry name" value="Glycogen Phosphorylase B"/>
    <property type="match status" value="2"/>
</dbReference>
<evidence type="ECO:0000256" key="2">
    <source>
        <dbReference type="ARBA" id="ARBA00022679"/>
    </source>
</evidence>
<dbReference type="Pfam" id="PF26168">
    <property type="entry name" value="Glyco_transf_N"/>
    <property type="match status" value="1"/>
</dbReference>
<sequence>MASSHVLVLPFPAQGHVNPLMLFSRKLVKHGFKITFVNTDIVHKRVVSALDGLMDSKINLVSIPDGLGPEDDRNEIGKLCEAILLTMPEKLEELIININNSNGDDDKISCIVADAGMGWALEAANRMGIKGVIYWPASTASLALQLSIPRLIDDGIINCEGLPTQRQMIQLFPGMPAMDTAYIPWNCIGDPTCQKIIFQYTLRYMQAFKFTDWWLCNTVHELESVTFSLSPKLLPIGPLISSKHTEDSGGQFWQIDHSCLNWLDQQPPCSVVYVAFGSFTVFDPIQFQELAIGLELTNSPFLWVVRPDILNGSKTAYTKEFQGTRGKIVGWAPQTKVLNHPAIACFISHCGWNSTVEGLSKGVPFLCWPYFADQFLDRSYICDVWKVGLGFEQDENGIILREEIKRKVDQLLGGCKYKSKIFRA</sequence>
<evidence type="ECO:0000259" key="3">
    <source>
        <dbReference type="Pfam" id="PF26168"/>
    </source>
</evidence>
<dbReference type="SUPFAM" id="SSF53756">
    <property type="entry name" value="UDP-Glycosyltransferase/glycogen phosphorylase"/>
    <property type="match status" value="1"/>
</dbReference>
<dbReference type="FunFam" id="3.40.50.2000:FF:000061">
    <property type="entry name" value="UDP-glycosyltransferase 83A1"/>
    <property type="match status" value="1"/>
</dbReference>
<protein>
    <recommendedName>
        <fullName evidence="3">Glycosyltransferase N-terminal domain-containing protein</fullName>
    </recommendedName>
</protein>
<dbReference type="AlphaFoldDB" id="A0A2N9INV0"/>
<dbReference type="Pfam" id="PF00201">
    <property type="entry name" value="UDPGT"/>
    <property type="match status" value="1"/>
</dbReference>
<dbReference type="InterPro" id="IPR058980">
    <property type="entry name" value="Glyco_transf_N"/>
</dbReference>
<name>A0A2N9INV0_FAGSY</name>
<accession>A0A2N9INV0</accession>